<comment type="caution">
    <text evidence="2">The sequence shown here is derived from an EMBL/GenBank/DDBJ whole genome shotgun (WGS) entry which is preliminary data.</text>
</comment>
<dbReference type="EMBL" id="LBMM01009537">
    <property type="protein sequence ID" value="KMQ88047.1"/>
    <property type="molecule type" value="Genomic_DNA"/>
</dbReference>
<dbReference type="Proteomes" id="UP000036403">
    <property type="component" value="Unassembled WGS sequence"/>
</dbReference>
<reference evidence="2 3" key="1">
    <citation type="submission" date="2015-04" db="EMBL/GenBank/DDBJ databases">
        <title>Lasius niger genome sequencing.</title>
        <authorList>
            <person name="Konorov E.A."/>
            <person name="Nikitin M.A."/>
            <person name="Kirill M.V."/>
            <person name="Chang P."/>
        </authorList>
    </citation>
    <scope>NUCLEOTIDE SEQUENCE [LARGE SCALE GENOMIC DNA]</scope>
    <source>
        <tissue evidence="2">Whole</tissue>
    </source>
</reference>
<keyword evidence="3" id="KW-1185">Reference proteome</keyword>
<evidence type="ECO:0000313" key="2">
    <source>
        <dbReference type="EMBL" id="KMQ88047.1"/>
    </source>
</evidence>
<protein>
    <submittedName>
        <fullName evidence="2">Hexose transporter</fullName>
    </submittedName>
</protein>
<feature type="compositionally biased region" description="Polar residues" evidence="1">
    <location>
        <begin position="68"/>
        <end position="86"/>
    </location>
</feature>
<organism evidence="2 3">
    <name type="scientific">Lasius niger</name>
    <name type="common">Black garden ant</name>
    <dbReference type="NCBI Taxonomy" id="67767"/>
    <lineage>
        <taxon>Eukaryota</taxon>
        <taxon>Metazoa</taxon>
        <taxon>Ecdysozoa</taxon>
        <taxon>Arthropoda</taxon>
        <taxon>Hexapoda</taxon>
        <taxon>Insecta</taxon>
        <taxon>Pterygota</taxon>
        <taxon>Neoptera</taxon>
        <taxon>Endopterygota</taxon>
        <taxon>Hymenoptera</taxon>
        <taxon>Apocrita</taxon>
        <taxon>Aculeata</taxon>
        <taxon>Formicoidea</taxon>
        <taxon>Formicidae</taxon>
        <taxon>Formicinae</taxon>
        <taxon>Lasius</taxon>
        <taxon>Lasius</taxon>
    </lineage>
</organism>
<dbReference type="PaxDb" id="67767-A0A0J7KCI0"/>
<evidence type="ECO:0000313" key="3">
    <source>
        <dbReference type="Proteomes" id="UP000036403"/>
    </source>
</evidence>
<sequence>MYKSNLTLKPEASANPTSLFYRVEDMNVDEASQQTVPATQEPRADAEILAITEMRTVPEGRDEEAVTETATEMLSQREAAQNQQQE</sequence>
<feature type="region of interest" description="Disordered" evidence="1">
    <location>
        <begin position="59"/>
        <end position="86"/>
    </location>
</feature>
<gene>
    <name evidence="2" type="ORF">RF55_12533</name>
</gene>
<proteinExistence type="predicted"/>
<evidence type="ECO:0000256" key="1">
    <source>
        <dbReference type="SAM" id="MobiDB-lite"/>
    </source>
</evidence>
<dbReference type="AlphaFoldDB" id="A0A0J7KCI0"/>
<name>A0A0J7KCI0_LASNI</name>
<accession>A0A0J7KCI0</accession>